<dbReference type="InterPro" id="IPR043790">
    <property type="entry name" value="DUF5732"/>
</dbReference>
<dbReference type="Gene3D" id="4.10.280.10">
    <property type="entry name" value="Helix-loop-helix DNA-binding domain"/>
    <property type="match status" value="1"/>
</dbReference>
<dbReference type="Pfam" id="PF19003">
    <property type="entry name" value="DUF5732"/>
    <property type="match status" value="1"/>
</dbReference>
<evidence type="ECO:0000256" key="1">
    <source>
        <dbReference type="SAM" id="MobiDB-lite"/>
    </source>
</evidence>
<feature type="domain" description="BHLH" evidence="2">
    <location>
        <begin position="77"/>
        <end position="129"/>
    </location>
</feature>
<dbReference type="InterPro" id="IPR011598">
    <property type="entry name" value="bHLH_dom"/>
</dbReference>
<feature type="region of interest" description="Disordered" evidence="1">
    <location>
        <begin position="44"/>
        <end position="71"/>
    </location>
</feature>
<evidence type="ECO:0000313" key="5">
    <source>
        <dbReference type="Proteomes" id="UP001651158"/>
    </source>
</evidence>
<feature type="compositionally biased region" description="Pro residues" evidence="1">
    <location>
        <begin position="213"/>
        <end position="223"/>
    </location>
</feature>
<name>A0ABR4QHA6_9CEST</name>
<feature type="domain" description="DUF5732" evidence="3">
    <location>
        <begin position="178"/>
        <end position="265"/>
    </location>
</feature>
<organism evidence="4 5">
    <name type="scientific">Taenia crassiceps</name>
    <dbReference type="NCBI Taxonomy" id="6207"/>
    <lineage>
        <taxon>Eukaryota</taxon>
        <taxon>Metazoa</taxon>
        <taxon>Spiralia</taxon>
        <taxon>Lophotrochozoa</taxon>
        <taxon>Platyhelminthes</taxon>
        <taxon>Cestoda</taxon>
        <taxon>Eucestoda</taxon>
        <taxon>Cyclophyllidea</taxon>
        <taxon>Taeniidae</taxon>
        <taxon>Taenia</taxon>
    </lineage>
</organism>
<evidence type="ECO:0008006" key="6">
    <source>
        <dbReference type="Google" id="ProtNLM"/>
    </source>
</evidence>
<protein>
    <recommendedName>
        <fullName evidence="6">STARP-like antigen</fullName>
    </recommendedName>
</protein>
<evidence type="ECO:0000259" key="2">
    <source>
        <dbReference type="Pfam" id="PF00010"/>
    </source>
</evidence>
<proteinExistence type="predicted"/>
<feature type="region of interest" description="Disordered" evidence="1">
    <location>
        <begin position="211"/>
        <end position="298"/>
    </location>
</feature>
<keyword evidence="5" id="KW-1185">Reference proteome</keyword>
<gene>
    <name evidence="4" type="ORF">TcWFU_006656</name>
</gene>
<sequence>MPLQQQEQERPPFQPVYVIPLGGGVAPIEPIVVSPCSTRPLPQSLVPSIAPKIDPSTTPSPKKRQSLFPPDDREMKRRIVKQYMERRRRACISDKLSALHSLAVSLIGEKPQQQSHQRLEITDILNQCVGVLEGLSEFVKNEPELQAKMRQLKLPSAKESSGEQRRRRQSEASTSEAMKEEMVEVGKENVMPRASAFTPIGRHRIATTSTPLAAPPLLSPPPCQQGKYLSVAPKRKRESTDSGINSLASPSTGPNSTSSSFSSTPSTSISSSTPLEETQLLKRPRKSPSSNIWRPYRD</sequence>
<accession>A0ABR4QHA6</accession>
<dbReference type="SUPFAM" id="SSF47459">
    <property type="entry name" value="HLH, helix-loop-helix DNA-binding domain"/>
    <property type="match status" value="1"/>
</dbReference>
<comment type="caution">
    <text evidence="4">The sequence shown here is derived from an EMBL/GenBank/DDBJ whole genome shotgun (WGS) entry which is preliminary data.</text>
</comment>
<dbReference type="Pfam" id="PF00010">
    <property type="entry name" value="HLH"/>
    <property type="match status" value="1"/>
</dbReference>
<dbReference type="Proteomes" id="UP001651158">
    <property type="component" value="Unassembled WGS sequence"/>
</dbReference>
<dbReference type="EMBL" id="JAKROA010000003">
    <property type="protein sequence ID" value="KAL5109111.1"/>
    <property type="molecule type" value="Genomic_DNA"/>
</dbReference>
<feature type="compositionally biased region" description="Low complexity" evidence="1">
    <location>
        <begin position="249"/>
        <end position="274"/>
    </location>
</feature>
<reference evidence="4 5" key="1">
    <citation type="journal article" date="2022" name="Front. Cell. Infect. Microbiol.">
        <title>The Genomes of Two Strains of Taenia crassiceps the Animal Model for the Study of Human Cysticercosis.</title>
        <authorList>
            <person name="Bobes R.J."/>
            <person name="Estrada K."/>
            <person name="Rios-Valencia D.G."/>
            <person name="Calderon-Gallegos A."/>
            <person name="de la Torre P."/>
            <person name="Carrero J.C."/>
            <person name="Sanchez-Flores A."/>
            <person name="Laclette J.P."/>
        </authorList>
    </citation>
    <scope>NUCLEOTIDE SEQUENCE [LARGE SCALE GENOMIC DNA]</scope>
    <source>
        <strain evidence="4">WFUcys</strain>
    </source>
</reference>
<evidence type="ECO:0000259" key="3">
    <source>
        <dbReference type="Pfam" id="PF19003"/>
    </source>
</evidence>
<dbReference type="InterPro" id="IPR036638">
    <property type="entry name" value="HLH_DNA-bd_sf"/>
</dbReference>
<feature type="region of interest" description="Disordered" evidence="1">
    <location>
        <begin position="150"/>
        <end position="182"/>
    </location>
</feature>
<evidence type="ECO:0000313" key="4">
    <source>
        <dbReference type="EMBL" id="KAL5109111.1"/>
    </source>
</evidence>